<dbReference type="AlphaFoldDB" id="A0A7H4MZP6"/>
<organism evidence="1 2">
    <name type="scientific">Klebsiella michiganensis</name>
    <dbReference type="NCBI Taxonomy" id="1134687"/>
    <lineage>
        <taxon>Bacteria</taxon>
        <taxon>Pseudomonadati</taxon>
        <taxon>Pseudomonadota</taxon>
        <taxon>Gammaproteobacteria</taxon>
        <taxon>Enterobacterales</taxon>
        <taxon>Enterobacteriaceae</taxon>
        <taxon>Klebsiella/Raoultella group</taxon>
        <taxon>Klebsiella</taxon>
    </lineage>
</organism>
<sequence length="170" mass="19255">MRYALRVMYRQAVFQEVLDRTFNRRLVARPCSLKSRVDTLTQFVNAFPLIHFRLLQPLRYRLAGLGDRLLIGINTLRGTSKNRIQLGHCGHLLHSDRFYAGGQQGLFKFVEENFQLSVADQQGRQQTQHAAVAAAALEDQTRFEAFLLQQRGEFAIPPGSSPCGPALRSV</sequence>
<evidence type="ECO:0000313" key="2">
    <source>
        <dbReference type="Proteomes" id="UP000254863"/>
    </source>
</evidence>
<reference evidence="1 2" key="1">
    <citation type="submission" date="2018-06" db="EMBL/GenBank/DDBJ databases">
        <authorList>
            <consortium name="Pathogen Informatics"/>
            <person name="Doyle S."/>
        </authorList>
    </citation>
    <scope>NUCLEOTIDE SEQUENCE [LARGE SCALE GENOMIC DNA]</scope>
    <source>
        <strain evidence="1 2">NCTC11685</strain>
    </source>
</reference>
<dbReference type="Proteomes" id="UP000254863">
    <property type="component" value="Unassembled WGS sequence"/>
</dbReference>
<gene>
    <name evidence="1" type="ORF">NCTC11685_00460</name>
</gene>
<name>A0A7H4MZP6_9ENTR</name>
<proteinExistence type="predicted"/>
<dbReference type="EMBL" id="UGMS01000001">
    <property type="protein sequence ID" value="STV71710.1"/>
    <property type="molecule type" value="Genomic_DNA"/>
</dbReference>
<evidence type="ECO:0000313" key="1">
    <source>
        <dbReference type="EMBL" id="STV71710.1"/>
    </source>
</evidence>
<comment type="caution">
    <text evidence="1">The sequence shown here is derived from an EMBL/GenBank/DDBJ whole genome shotgun (WGS) entry which is preliminary data.</text>
</comment>
<protein>
    <submittedName>
        <fullName evidence="1">Uncharacterized protein</fullName>
    </submittedName>
</protein>
<accession>A0A7H4MZP6</accession>